<comment type="caution">
    <text evidence="6">The sequence shown here is derived from an EMBL/GenBank/DDBJ whole genome shotgun (WGS) entry which is preliminary data.</text>
</comment>
<keyword evidence="7" id="KW-1185">Reference proteome</keyword>
<dbReference type="RefSeq" id="WP_323357243.1">
    <property type="nucleotide sequence ID" value="NZ_JAYGHY010000042.1"/>
</dbReference>
<comment type="similarity">
    <text evidence="1">Belongs to the ABC transporter superfamily.</text>
</comment>
<protein>
    <submittedName>
        <fullName evidence="6">ATP-binding cassette domain-containing protein</fullName>
    </submittedName>
</protein>
<dbReference type="GO" id="GO:0005524">
    <property type="term" value="F:ATP binding"/>
    <property type="evidence" value="ECO:0007669"/>
    <property type="project" value="UniProtKB-KW"/>
</dbReference>
<proteinExistence type="inferred from homology"/>
<keyword evidence="2" id="KW-0813">Transport</keyword>
<dbReference type="CDD" id="cd03225">
    <property type="entry name" value="ABC_cobalt_CbiO_domain1"/>
    <property type="match status" value="1"/>
</dbReference>
<dbReference type="InterPro" id="IPR015856">
    <property type="entry name" value="ABC_transpr_CbiO/EcfA_su"/>
</dbReference>
<dbReference type="PANTHER" id="PTHR43553:SF3">
    <property type="entry name" value="ABC TRANSPORTER ATP-BINDING PROTEIN MODF"/>
    <property type="match status" value="1"/>
</dbReference>
<evidence type="ECO:0000256" key="2">
    <source>
        <dbReference type="ARBA" id="ARBA00022448"/>
    </source>
</evidence>
<dbReference type="SMART" id="SM00382">
    <property type="entry name" value="AAA"/>
    <property type="match status" value="1"/>
</dbReference>
<evidence type="ECO:0000259" key="5">
    <source>
        <dbReference type="PROSITE" id="PS50893"/>
    </source>
</evidence>
<reference evidence="6 7" key="1">
    <citation type="submission" date="2023-12" db="EMBL/GenBank/DDBJ databases">
        <title>Baltic Sea Cyanobacteria.</title>
        <authorList>
            <person name="Delbaje E."/>
            <person name="Fewer D.P."/>
            <person name="Shishido T.K."/>
        </authorList>
    </citation>
    <scope>NUCLEOTIDE SEQUENCE [LARGE SCALE GENOMIC DNA]</scope>
    <source>
        <strain evidence="6 7">UHCC 0281</strain>
    </source>
</reference>
<dbReference type="Gene3D" id="3.40.50.300">
    <property type="entry name" value="P-loop containing nucleotide triphosphate hydrolases"/>
    <property type="match status" value="1"/>
</dbReference>
<dbReference type="InterPro" id="IPR003593">
    <property type="entry name" value="AAA+_ATPase"/>
</dbReference>
<dbReference type="PROSITE" id="PS50893">
    <property type="entry name" value="ABC_TRANSPORTER_2"/>
    <property type="match status" value="1"/>
</dbReference>
<keyword evidence="4 6" id="KW-0067">ATP-binding</keyword>
<dbReference type="Pfam" id="PF00005">
    <property type="entry name" value="ABC_tran"/>
    <property type="match status" value="1"/>
</dbReference>
<keyword evidence="3" id="KW-0547">Nucleotide-binding</keyword>
<dbReference type="InterPro" id="IPR027417">
    <property type="entry name" value="P-loop_NTPase"/>
</dbReference>
<dbReference type="SUPFAM" id="SSF52540">
    <property type="entry name" value="P-loop containing nucleoside triphosphate hydrolases"/>
    <property type="match status" value="1"/>
</dbReference>
<name>A0ABU5SXM7_9CYAN</name>
<evidence type="ECO:0000313" key="6">
    <source>
        <dbReference type="EMBL" id="MEA5443239.1"/>
    </source>
</evidence>
<dbReference type="EMBL" id="JAYGHY010000042">
    <property type="protein sequence ID" value="MEA5443239.1"/>
    <property type="molecule type" value="Genomic_DNA"/>
</dbReference>
<dbReference type="Proteomes" id="UP001302329">
    <property type="component" value="Unassembled WGS sequence"/>
</dbReference>
<dbReference type="InterPro" id="IPR003439">
    <property type="entry name" value="ABC_transporter-like_ATP-bd"/>
</dbReference>
<organism evidence="6 7">
    <name type="scientific">Cyanobium gracile UHCC 0281</name>
    <dbReference type="NCBI Taxonomy" id="3110309"/>
    <lineage>
        <taxon>Bacteria</taxon>
        <taxon>Bacillati</taxon>
        <taxon>Cyanobacteriota</taxon>
        <taxon>Cyanophyceae</taxon>
        <taxon>Synechococcales</taxon>
        <taxon>Prochlorococcaceae</taxon>
        <taxon>Cyanobium</taxon>
    </lineage>
</organism>
<gene>
    <name evidence="6" type="ORF">VB739_11810</name>
</gene>
<sequence>MSEAPAPSAYLELQAVEAWLGPRRVFEDLSLRLHRGEHTVVLGPNGSGKSSLVKLLSRELYPVVKPGSSLRIFGSETVNLWELRGRIGLVSQDLQAAYGGRVPAADVVLSGFFGSVGIGRSQVATTSQHRRVAALMAQLGLAELAERPYGQLSDGQRRRLLLARALVHGPEVLVLDEPTNGLDLKAKHQLLALLRELVQAGTTLLLVTHQIEAILPEIRRCVLLREGKVVGDGPAAQLLQDAPLSALFATPLRVCEANGYRQVLPAG</sequence>
<feature type="domain" description="ABC transporter" evidence="5">
    <location>
        <begin position="11"/>
        <end position="251"/>
    </location>
</feature>
<dbReference type="PANTHER" id="PTHR43553">
    <property type="entry name" value="HEAVY METAL TRANSPORTER"/>
    <property type="match status" value="1"/>
</dbReference>
<evidence type="ECO:0000256" key="3">
    <source>
        <dbReference type="ARBA" id="ARBA00022741"/>
    </source>
</evidence>
<accession>A0ABU5SXM7</accession>
<evidence type="ECO:0000256" key="4">
    <source>
        <dbReference type="ARBA" id="ARBA00022840"/>
    </source>
</evidence>
<dbReference type="InterPro" id="IPR050095">
    <property type="entry name" value="ECF_ABC_transporter_ATP-bd"/>
</dbReference>
<evidence type="ECO:0000256" key="1">
    <source>
        <dbReference type="ARBA" id="ARBA00005417"/>
    </source>
</evidence>
<evidence type="ECO:0000313" key="7">
    <source>
        <dbReference type="Proteomes" id="UP001302329"/>
    </source>
</evidence>